<dbReference type="EMBL" id="QXFJ01000010">
    <property type="protein sequence ID" value="RIV72827.1"/>
    <property type="molecule type" value="Genomic_DNA"/>
</dbReference>
<reference evidence="2 4" key="1">
    <citation type="submission" date="2018-08" db="EMBL/GenBank/DDBJ databases">
        <title>Proposal of Muricauda 72 sp.nov. and Muricauda NH166 sp.nov., isolated from seawater.</title>
        <authorList>
            <person name="Cheng H."/>
            <person name="Wu Y.-H."/>
            <person name="Guo L.-L."/>
            <person name="Xu X.-W."/>
        </authorList>
    </citation>
    <scope>NUCLEOTIDE SEQUENCE [LARGE SCALE GENOMIC DNA]</scope>
    <source>
        <strain evidence="2 4">NH166</strain>
    </source>
</reference>
<comment type="caution">
    <text evidence="2">The sequence shown here is derived from an EMBL/GenBank/DDBJ whole genome shotgun (WGS) entry which is preliminary data.</text>
</comment>
<protein>
    <recommendedName>
        <fullName evidence="1">GIY-YIG domain-containing protein</fullName>
    </recommendedName>
</protein>
<dbReference type="Pfam" id="PF01541">
    <property type="entry name" value="GIY-YIG"/>
    <property type="match status" value="1"/>
</dbReference>
<dbReference type="Proteomes" id="UP000321528">
    <property type="component" value="Unassembled WGS sequence"/>
</dbReference>
<accession>A0A418NB49</accession>
<sequence>MMGKYYVYILTNQYKTVLYTGVTNNLKRRLVEHDENIRLIKTTNPDFEFLEDNFLF</sequence>
<evidence type="ECO:0000313" key="2">
    <source>
        <dbReference type="EMBL" id="RIV72827.1"/>
    </source>
</evidence>
<gene>
    <name evidence="2" type="ORF">D2U88_04140</name>
    <name evidence="3" type="ORF">FQ019_04115</name>
</gene>
<dbReference type="Gene3D" id="3.40.1440.10">
    <property type="entry name" value="GIY-YIG endonuclease"/>
    <property type="match status" value="1"/>
</dbReference>
<dbReference type="InterPro" id="IPR000305">
    <property type="entry name" value="GIY-YIG_endonuc"/>
</dbReference>
<reference evidence="3 5" key="2">
    <citation type="submission" date="2019-07" db="EMBL/GenBank/DDBJ databases">
        <title>Draft genome of two Muricauda strains isolated from deep sea.</title>
        <authorList>
            <person name="Sun C."/>
        </authorList>
    </citation>
    <scope>NUCLEOTIDE SEQUENCE [LARGE SCALE GENOMIC DNA]</scope>
    <source>
        <strain evidence="3 5">NH166</strain>
    </source>
</reference>
<evidence type="ECO:0000313" key="4">
    <source>
        <dbReference type="Proteomes" id="UP000284189"/>
    </source>
</evidence>
<evidence type="ECO:0000313" key="5">
    <source>
        <dbReference type="Proteomes" id="UP000321528"/>
    </source>
</evidence>
<dbReference type="OrthoDB" id="9807770at2"/>
<organism evidence="2 4">
    <name type="scientific">Flagellimonas aequoris</name>
    <dbReference type="NCBI Taxonomy" id="2306997"/>
    <lineage>
        <taxon>Bacteria</taxon>
        <taxon>Pseudomonadati</taxon>
        <taxon>Bacteroidota</taxon>
        <taxon>Flavobacteriia</taxon>
        <taxon>Flavobacteriales</taxon>
        <taxon>Flavobacteriaceae</taxon>
        <taxon>Flagellimonas</taxon>
    </lineage>
</organism>
<keyword evidence="5" id="KW-1185">Reference proteome</keyword>
<dbReference type="InterPro" id="IPR035901">
    <property type="entry name" value="GIY-YIG_endonuc_sf"/>
</dbReference>
<dbReference type="Proteomes" id="UP000284189">
    <property type="component" value="Unassembled WGS sequence"/>
</dbReference>
<dbReference type="PROSITE" id="PS50164">
    <property type="entry name" value="GIY_YIG"/>
    <property type="match status" value="1"/>
</dbReference>
<feature type="domain" description="GIY-YIG" evidence="1">
    <location>
        <begin position="3"/>
        <end position="56"/>
    </location>
</feature>
<evidence type="ECO:0000259" key="1">
    <source>
        <dbReference type="PROSITE" id="PS50164"/>
    </source>
</evidence>
<dbReference type="SUPFAM" id="SSF82771">
    <property type="entry name" value="GIY-YIG endonuclease"/>
    <property type="match status" value="1"/>
</dbReference>
<evidence type="ECO:0000313" key="3">
    <source>
        <dbReference type="EMBL" id="TXK05334.1"/>
    </source>
</evidence>
<dbReference type="AlphaFoldDB" id="A0A418NB49"/>
<proteinExistence type="predicted"/>
<name>A0A418NB49_9FLAO</name>
<dbReference type="EMBL" id="VNWL01000009">
    <property type="protein sequence ID" value="TXK05334.1"/>
    <property type="molecule type" value="Genomic_DNA"/>
</dbReference>